<dbReference type="Proteomes" id="UP000295023">
    <property type="component" value="Unassembled WGS sequence"/>
</dbReference>
<organism evidence="1 2">
    <name type="scientific">Roseicella aquatilis</name>
    <dbReference type="NCBI Taxonomy" id="2527868"/>
    <lineage>
        <taxon>Bacteria</taxon>
        <taxon>Pseudomonadati</taxon>
        <taxon>Pseudomonadota</taxon>
        <taxon>Alphaproteobacteria</taxon>
        <taxon>Acetobacterales</taxon>
        <taxon>Roseomonadaceae</taxon>
        <taxon>Roseicella</taxon>
    </lineage>
</organism>
<protein>
    <recommendedName>
        <fullName evidence="3">DUF4426 domain-containing protein</fullName>
    </recommendedName>
</protein>
<name>A0A4R4DKQ1_9PROT</name>
<dbReference type="RefSeq" id="WP_132289619.1">
    <property type="nucleotide sequence ID" value="NZ_SKBM01000011.1"/>
</dbReference>
<sequence>MTALRKATVSATLRRRVLPGAIIGLAFASVPHDAGAVHPEGTFRRAGNLVVYLGVVPAAVVRGHPPEHTGKGMHDGAPEGSYVHHLLVAVFEKVTGARIADAAVTATIHSRRHSRPTQVALEPMTLGGAMVYGGFETLPPRDYYRLEVEVQRPGAAAVRATFPHRHFQP</sequence>
<dbReference type="EMBL" id="SKBM01000011">
    <property type="protein sequence ID" value="TCZ61052.1"/>
    <property type="molecule type" value="Genomic_DNA"/>
</dbReference>
<accession>A0A4R4DKQ1</accession>
<proteinExistence type="predicted"/>
<evidence type="ECO:0000313" key="2">
    <source>
        <dbReference type="Proteomes" id="UP000295023"/>
    </source>
</evidence>
<dbReference type="OrthoDB" id="6173967at2"/>
<dbReference type="AlphaFoldDB" id="A0A4R4DKQ1"/>
<keyword evidence="2" id="KW-1185">Reference proteome</keyword>
<gene>
    <name evidence="1" type="ORF">EXY23_13020</name>
</gene>
<comment type="caution">
    <text evidence="1">The sequence shown here is derived from an EMBL/GenBank/DDBJ whole genome shotgun (WGS) entry which is preliminary data.</text>
</comment>
<evidence type="ECO:0008006" key="3">
    <source>
        <dbReference type="Google" id="ProtNLM"/>
    </source>
</evidence>
<evidence type="ECO:0000313" key="1">
    <source>
        <dbReference type="EMBL" id="TCZ61052.1"/>
    </source>
</evidence>
<reference evidence="1 2" key="1">
    <citation type="submission" date="2019-03" db="EMBL/GenBank/DDBJ databases">
        <title>Paracraurococcus aquatilis NE82 genome sequence.</title>
        <authorList>
            <person name="Zhao Y."/>
            <person name="Du Z."/>
        </authorList>
    </citation>
    <scope>NUCLEOTIDE SEQUENCE [LARGE SCALE GENOMIC DNA]</scope>
    <source>
        <strain evidence="1 2">NE82</strain>
    </source>
</reference>